<feature type="domain" description="Chitin-binding type-2" evidence="2">
    <location>
        <begin position="84"/>
        <end position="141"/>
    </location>
</feature>
<sequence length="141" mass="15648">MQRGGVECPPVQVDVLKVSSCLIVDYMVTVSQRNFVVYVTYPTMLLHHNKVMGRLWFFLVVTLMAASSFYVEAQLTEPCTTEDASACADGVLNNIFQLEPVASDCSTYCKCTGQGRGIVLACPPLLFFDKSLRVCSFQRNC</sequence>
<keyword evidence="1" id="KW-0472">Membrane</keyword>
<protein>
    <submittedName>
        <fullName evidence="3">Putative Chitin binding Peritrophin-A domain-containing protein 2</fullName>
    </submittedName>
</protein>
<dbReference type="GO" id="GO:0005576">
    <property type="term" value="C:extracellular region"/>
    <property type="evidence" value="ECO:0007669"/>
    <property type="project" value="InterPro"/>
</dbReference>
<dbReference type="GO" id="GO:0008061">
    <property type="term" value="F:chitin binding"/>
    <property type="evidence" value="ECO:0007669"/>
    <property type="project" value="InterPro"/>
</dbReference>
<dbReference type="SUPFAM" id="SSF57625">
    <property type="entry name" value="Invertebrate chitin-binding proteins"/>
    <property type="match status" value="1"/>
</dbReference>
<keyword evidence="1" id="KW-0812">Transmembrane</keyword>
<dbReference type="InterPro" id="IPR002557">
    <property type="entry name" value="Chitin-bd_dom"/>
</dbReference>
<reference evidence="3" key="1">
    <citation type="journal article" date="2021" name="Sci. Adv.">
        <title>The American lobster genome reveals insights on longevity, neural, and immune adaptations.</title>
        <authorList>
            <person name="Polinski J.M."/>
            <person name="Zimin A.V."/>
            <person name="Clark K.F."/>
            <person name="Kohn A.B."/>
            <person name="Sadowski N."/>
            <person name="Timp W."/>
            <person name="Ptitsyn A."/>
            <person name="Khanna P."/>
            <person name="Romanova D.Y."/>
            <person name="Williams P."/>
            <person name="Greenwood S.J."/>
            <person name="Moroz L.L."/>
            <person name="Walt D.R."/>
            <person name="Bodnar A.G."/>
        </authorList>
    </citation>
    <scope>NUCLEOTIDE SEQUENCE</scope>
    <source>
        <strain evidence="3">GMGI-L3</strain>
    </source>
</reference>
<keyword evidence="4" id="KW-1185">Reference proteome</keyword>
<accession>A0A8J5JPV0</accession>
<dbReference type="EMBL" id="JAHLQT010033114">
    <property type="protein sequence ID" value="KAG7159475.1"/>
    <property type="molecule type" value="Genomic_DNA"/>
</dbReference>
<dbReference type="PROSITE" id="PS50940">
    <property type="entry name" value="CHIT_BIND_II"/>
    <property type="match status" value="1"/>
</dbReference>
<proteinExistence type="predicted"/>
<organism evidence="3 4">
    <name type="scientific">Homarus americanus</name>
    <name type="common">American lobster</name>
    <dbReference type="NCBI Taxonomy" id="6706"/>
    <lineage>
        <taxon>Eukaryota</taxon>
        <taxon>Metazoa</taxon>
        <taxon>Ecdysozoa</taxon>
        <taxon>Arthropoda</taxon>
        <taxon>Crustacea</taxon>
        <taxon>Multicrustacea</taxon>
        <taxon>Malacostraca</taxon>
        <taxon>Eumalacostraca</taxon>
        <taxon>Eucarida</taxon>
        <taxon>Decapoda</taxon>
        <taxon>Pleocyemata</taxon>
        <taxon>Astacidea</taxon>
        <taxon>Nephropoidea</taxon>
        <taxon>Nephropidae</taxon>
        <taxon>Homarus</taxon>
    </lineage>
</organism>
<gene>
    <name evidence="3" type="ORF">Hamer_G004104</name>
</gene>
<dbReference type="Proteomes" id="UP000747542">
    <property type="component" value="Unassembled WGS sequence"/>
</dbReference>
<dbReference type="AlphaFoldDB" id="A0A8J5JPV0"/>
<evidence type="ECO:0000259" key="2">
    <source>
        <dbReference type="PROSITE" id="PS50940"/>
    </source>
</evidence>
<keyword evidence="1" id="KW-1133">Transmembrane helix</keyword>
<comment type="caution">
    <text evidence="3">The sequence shown here is derived from an EMBL/GenBank/DDBJ whole genome shotgun (WGS) entry which is preliminary data.</text>
</comment>
<name>A0A8J5JPV0_HOMAM</name>
<evidence type="ECO:0000256" key="1">
    <source>
        <dbReference type="SAM" id="Phobius"/>
    </source>
</evidence>
<evidence type="ECO:0000313" key="3">
    <source>
        <dbReference type="EMBL" id="KAG7159475.1"/>
    </source>
</evidence>
<evidence type="ECO:0000313" key="4">
    <source>
        <dbReference type="Proteomes" id="UP000747542"/>
    </source>
</evidence>
<dbReference type="Pfam" id="PF01607">
    <property type="entry name" value="CBM_14"/>
    <property type="match status" value="1"/>
</dbReference>
<feature type="transmembrane region" description="Helical" evidence="1">
    <location>
        <begin position="51"/>
        <end position="71"/>
    </location>
</feature>
<dbReference type="Gene3D" id="2.170.140.10">
    <property type="entry name" value="Chitin binding domain"/>
    <property type="match status" value="1"/>
</dbReference>
<dbReference type="InterPro" id="IPR036508">
    <property type="entry name" value="Chitin-bd_dom_sf"/>
</dbReference>